<protein>
    <submittedName>
        <fullName evidence="2">Uncharacterized protein</fullName>
    </submittedName>
</protein>
<dbReference type="AlphaFoldDB" id="A0A090D9C3"/>
<evidence type="ECO:0000313" key="2">
    <source>
        <dbReference type="EMBL" id="CDX11465.1"/>
    </source>
</evidence>
<accession>A0A090D9C3</accession>
<keyword evidence="3" id="KW-1185">Reference proteome</keyword>
<organism evidence="2 3">
    <name type="scientific">Mesorhizobium plurifarium</name>
    <dbReference type="NCBI Taxonomy" id="69974"/>
    <lineage>
        <taxon>Bacteria</taxon>
        <taxon>Pseudomonadati</taxon>
        <taxon>Pseudomonadota</taxon>
        <taxon>Alphaproteobacteria</taxon>
        <taxon>Hyphomicrobiales</taxon>
        <taxon>Phyllobacteriaceae</taxon>
        <taxon>Mesorhizobium</taxon>
    </lineage>
</organism>
<reference evidence="3" key="1">
    <citation type="submission" date="2014-08" db="EMBL/GenBank/DDBJ databases">
        <authorList>
            <person name="Moulin L."/>
        </authorList>
    </citation>
    <scope>NUCLEOTIDE SEQUENCE [LARGE SCALE GENOMIC DNA]</scope>
</reference>
<proteinExistence type="predicted"/>
<name>A0A090D9C3_MESPL</name>
<sequence>MEPSTQALRSVNGKLSAQLVTLGQFLKVSGNIIPLVQTTAGHMMTIEAATVQPSYPIPTSPLAKRSAATELETGHVAKRPHYTAATPSIRPTC</sequence>
<gene>
    <name evidence="2" type="ORF">MPL3356_100016</name>
</gene>
<evidence type="ECO:0000313" key="3">
    <source>
        <dbReference type="Proteomes" id="UP000045285"/>
    </source>
</evidence>
<feature type="region of interest" description="Disordered" evidence="1">
    <location>
        <begin position="55"/>
        <end position="79"/>
    </location>
</feature>
<dbReference type="EMBL" id="CCMZ01000002">
    <property type="protein sequence ID" value="CDX11465.1"/>
    <property type="molecule type" value="Genomic_DNA"/>
</dbReference>
<evidence type="ECO:0000256" key="1">
    <source>
        <dbReference type="SAM" id="MobiDB-lite"/>
    </source>
</evidence>
<dbReference type="Proteomes" id="UP000045285">
    <property type="component" value="Unassembled WGS sequence"/>
</dbReference>